<comment type="similarity">
    <text evidence="2">Belongs to the NrfD family.</text>
</comment>
<feature type="transmembrane region" description="Helical" evidence="7">
    <location>
        <begin position="178"/>
        <end position="200"/>
    </location>
</feature>
<dbReference type="PANTHER" id="PTHR34856">
    <property type="entry name" value="PROTEIN NRFD"/>
    <property type="match status" value="1"/>
</dbReference>
<evidence type="ECO:0000256" key="6">
    <source>
        <dbReference type="ARBA" id="ARBA00023136"/>
    </source>
</evidence>
<protein>
    <submittedName>
        <fullName evidence="8">Formate dehydrogenase O putative subunit</fullName>
    </submittedName>
</protein>
<dbReference type="GO" id="GO:0005886">
    <property type="term" value="C:plasma membrane"/>
    <property type="evidence" value="ECO:0007669"/>
    <property type="project" value="UniProtKB-SubCell"/>
</dbReference>
<feature type="transmembrane region" description="Helical" evidence="7">
    <location>
        <begin position="104"/>
        <end position="127"/>
    </location>
</feature>
<proteinExistence type="inferred from homology"/>
<keyword evidence="4 7" id="KW-0812">Transmembrane</keyword>
<feature type="transmembrane region" description="Helical" evidence="7">
    <location>
        <begin position="273"/>
        <end position="293"/>
    </location>
</feature>
<sequence>MAHTHAPPTSQAGYVDRVVTKPPDWHSLVVWDVFFNGVTTGLFLAAAVADLAMPDVFGGVARIAYMVALVALTVDLLCLVLDLGDPLRFHHMLRVFKPTSPMSLGTWCLTAYSGPLTVIVGLDLLIWLDWLPETATVVLLRKIVIATGLLPALGSSVYKGVLFSTSSQPGWKDARWFGAYLTLSAVVIGTALLLIIATWAGYGEAEALLRVGLGVLLVFGLLPLGLLMAELKPTLMHKLTATERGQNTLLVIGGGVILPLIMLLLLRDRYSMTFAALFVLMGAWVVRHVVVMLPQPRH</sequence>
<dbReference type="Proteomes" id="UP000214646">
    <property type="component" value="Unassembled WGS sequence"/>
</dbReference>
<keyword evidence="6 7" id="KW-0472">Membrane</keyword>
<keyword evidence="3" id="KW-1003">Cell membrane</keyword>
<evidence type="ECO:0000256" key="4">
    <source>
        <dbReference type="ARBA" id="ARBA00022692"/>
    </source>
</evidence>
<organism evidence="8 9">
    <name type="scientific">Fimbriiglobus ruber</name>
    <dbReference type="NCBI Taxonomy" id="1908690"/>
    <lineage>
        <taxon>Bacteria</taxon>
        <taxon>Pseudomonadati</taxon>
        <taxon>Planctomycetota</taxon>
        <taxon>Planctomycetia</taxon>
        <taxon>Gemmatales</taxon>
        <taxon>Gemmataceae</taxon>
        <taxon>Fimbriiglobus</taxon>
    </lineage>
</organism>
<dbReference type="Gene3D" id="1.20.1630.10">
    <property type="entry name" value="Formate dehydrogenase/DMSO reductase domain"/>
    <property type="match status" value="1"/>
</dbReference>
<reference evidence="9" key="1">
    <citation type="submission" date="2017-06" db="EMBL/GenBank/DDBJ databases">
        <title>Genome analysis of Fimbriiglobus ruber SP5, the first member of the order Planctomycetales with confirmed chitinolytic capability.</title>
        <authorList>
            <person name="Ravin N.V."/>
            <person name="Rakitin A.L."/>
            <person name="Ivanova A.A."/>
            <person name="Beletsky A.V."/>
            <person name="Kulichevskaya I.S."/>
            <person name="Mardanov A.V."/>
            <person name="Dedysh S.N."/>
        </authorList>
    </citation>
    <scope>NUCLEOTIDE SEQUENCE [LARGE SCALE GENOMIC DNA]</scope>
    <source>
        <strain evidence="9">SP5</strain>
    </source>
</reference>
<keyword evidence="5 7" id="KW-1133">Transmembrane helix</keyword>
<feature type="transmembrane region" description="Helical" evidence="7">
    <location>
        <begin position="28"/>
        <end position="51"/>
    </location>
</feature>
<dbReference type="AlphaFoldDB" id="A0A225DNH4"/>
<feature type="transmembrane region" description="Helical" evidence="7">
    <location>
        <begin position="63"/>
        <end position="84"/>
    </location>
</feature>
<keyword evidence="9" id="KW-1185">Reference proteome</keyword>
<dbReference type="Pfam" id="PF03916">
    <property type="entry name" value="NrfD"/>
    <property type="match status" value="1"/>
</dbReference>
<evidence type="ECO:0000256" key="1">
    <source>
        <dbReference type="ARBA" id="ARBA00004651"/>
    </source>
</evidence>
<feature type="transmembrane region" description="Helical" evidence="7">
    <location>
        <begin position="139"/>
        <end position="158"/>
    </location>
</feature>
<comment type="caution">
    <text evidence="8">The sequence shown here is derived from an EMBL/GenBank/DDBJ whole genome shotgun (WGS) entry which is preliminary data.</text>
</comment>
<comment type="subcellular location">
    <subcellularLocation>
        <location evidence="1">Cell membrane</location>
        <topology evidence="1">Multi-pass membrane protein</topology>
    </subcellularLocation>
</comment>
<dbReference type="InterPro" id="IPR052049">
    <property type="entry name" value="Electron_transfer_protein"/>
</dbReference>
<evidence type="ECO:0000256" key="5">
    <source>
        <dbReference type="ARBA" id="ARBA00022989"/>
    </source>
</evidence>
<evidence type="ECO:0000256" key="2">
    <source>
        <dbReference type="ARBA" id="ARBA00008929"/>
    </source>
</evidence>
<evidence type="ECO:0000256" key="7">
    <source>
        <dbReference type="SAM" id="Phobius"/>
    </source>
</evidence>
<dbReference type="PANTHER" id="PTHR34856:SF2">
    <property type="entry name" value="PROTEIN NRFD"/>
    <property type="match status" value="1"/>
</dbReference>
<feature type="transmembrane region" description="Helical" evidence="7">
    <location>
        <begin position="249"/>
        <end position="266"/>
    </location>
</feature>
<evidence type="ECO:0000313" key="9">
    <source>
        <dbReference type="Proteomes" id="UP000214646"/>
    </source>
</evidence>
<evidence type="ECO:0000313" key="8">
    <source>
        <dbReference type="EMBL" id="OWK42932.1"/>
    </source>
</evidence>
<name>A0A225DNH4_9BACT</name>
<gene>
    <name evidence="8" type="ORF">FRUB_02529</name>
</gene>
<accession>A0A225DNH4</accession>
<dbReference type="EMBL" id="NIDE01000004">
    <property type="protein sequence ID" value="OWK42932.1"/>
    <property type="molecule type" value="Genomic_DNA"/>
</dbReference>
<evidence type="ECO:0000256" key="3">
    <source>
        <dbReference type="ARBA" id="ARBA00022475"/>
    </source>
</evidence>
<dbReference type="OrthoDB" id="112837at2"/>
<dbReference type="RefSeq" id="WP_088253867.1">
    <property type="nucleotide sequence ID" value="NZ_NIDE01000004.1"/>
</dbReference>
<feature type="transmembrane region" description="Helical" evidence="7">
    <location>
        <begin position="207"/>
        <end position="229"/>
    </location>
</feature>
<dbReference type="InterPro" id="IPR005614">
    <property type="entry name" value="NrfD-like"/>
</dbReference>